<dbReference type="PRINTS" id="PR00821">
    <property type="entry name" value="TAGLIPASE"/>
</dbReference>
<dbReference type="Pfam" id="PF00151">
    <property type="entry name" value="Lipase"/>
    <property type="match status" value="2"/>
</dbReference>
<dbReference type="Gene3D" id="3.40.50.1820">
    <property type="entry name" value="alpha/beta hydrolase"/>
    <property type="match status" value="2"/>
</dbReference>
<protein>
    <recommendedName>
        <fullName evidence="5">Lipase domain-containing protein</fullName>
    </recommendedName>
</protein>
<evidence type="ECO:0000256" key="4">
    <source>
        <dbReference type="RuleBase" id="RU004262"/>
    </source>
</evidence>
<evidence type="ECO:0000313" key="6">
    <source>
        <dbReference type="EnsemblMetazoa" id="AALB010320-PA"/>
    </source>
</evidence>
<sequence>MHCTTMSRFEHVPNPQYGGKMYKYSAVLLLLGCAALARAAPTADQWTLVPDGDGRLHLVNLNPYNVDETVPEPHFTAATDTIFRLYTRSNRNTPQVIVLGDAASLSGSAFNAGHPTRFIIHGWNNDGFSEVNMILKDAWLDRGDFNVITVDWGVGAQTINYPFARARVGAVGNVVSTFINFLQANTGITFASVSIAGHSLGAHAAGNAGFFQFGRLNTIFGMDPALPLFSLDSNDRITLNDAQYVETIHTNAGLLGFDLPLGQASFYPNGGRVQPGCGVDVTGACAHGRAYEFLAESIVSGGFTSVRCGSYDEILTGNCSVQGASRPMGGEPSNFGTGTEGVFTLTTRAAAPAAPLEPIQPWTLIPDARGRLHLININPYNVPTGENEVEPQFNPETDVVFRLYTRRNPVHPQVINWNSQQSVSGSNFNPAHPTRFLIHGFLEGEDASLHWSIKDHYIRVGEFNIVNVDWGAGSQTINYIAARNRVGSVGEIISRMINTIVSATGTSRNNINLIGHSLGAHVAANAGKHQNGQLNTIIGLDPAGPLFSAGQADIFGANDAQYTEAIYTNAGLLGFDQPLAHANFYPNGGRSQPGCILDVAGICAHNRVNNFFAESVSSSVGFRSVRCANHAEITSGRCTPSGPDANMGGEPSNRGRGVNGVYHLTTNSNSPFAQG</sequence>
<organism evidence="6 7">
    <name type="scientific">Anopheles albimanus</name>
    <name type="common">New world malaria mosquito</name>
    <dbReference type="NCBI Taxonomy" id="7167"/>
    <lineage>
        <taxon>Eukaryota</taxon>
        <taxon>Metazoa</taxon>
        <taxon>Ecdysozoa</taxon>
        <taxon>Arthropoda</taxon>
        <taxon>Hexapoda</taxon>
        <taxon>Insecta</taxon>
        <taxon>Pterygota</taxon>
        <taxon>Neoptera</taxon>
        <taxon>Endopterygota</taxon>
        <taxon>Diptera</taxon>
        <taxon>Nematocera</taxon>
        <taxon>Culicoidea</taxon>
        <taxon>Culicidae</taxon>
        <taxon>Anophelinae</taxon>
        <taxon>Anopheles</taxon>
    </lineage>
</organism>
<proteinExistence type="inferred from homology"/>
<name>A0A182FUT5_ANOAL</name>
<dbReference type="EnsemblMetazoa" id="AALB010320-RA">
    <property type="protein sequence ID" value="AALB010320-PA"/>
    <property type="gene ID" value="AALB010320"/>
</dbReference>
<dbReference type="InterPro" id="IPR033906">
    <property type="entry name" value="Lipase_N"/>
</dbReference>
<dbReference type="GO" id="GO:0017171">
    <property type="term" value="F:serine hydrolase activity"/>
    <property type="evidence" value="ECO:0007669"/>
    <property type="project" value="TreeGrafter"/>
</dbReference>
<dbReference type="GO" id="GO:0016298">
    <property type="term" value="F:lipase activity"/>
    <property type="evidence" value="ECO:0007669"/>
    <property type="project" value="InterPro"/>
</dbReference>
<dbReference type="PANTHER" id="PTHR11610">
    <property type="entry name" value="LIPASE"/>
    <property type="match status" value="1"/>
</dbReference>
<evidence type="ECO:0000256" key="3">
    <source>
        <dbReference type="ARBA" id="ARBA00022525"/>
    </source>
</evidence>
<accession>A0A182FUT5</accession>
<dbReference type="VEuPathDB" id="VectorBase:AALB010320"/>
<evidence type="ECO:0000256" key="2">
    <source>
        <dbReference type="ARBA" id="ARBA00010701"/>
    </source>
</evidence>
<dbReference type="CDD" id="cd00707">
    <property type="entry name" value="Pancreat_lipase_like"/>
    <property type="match status" value="2"/>
</dbReference>
<feature type="domain" description="Lipase" evidence="5">
    <location>
        <begin position="76"/>
        <end position="336"/>
    </location>
</feature>
<comment type="similarity">
    <text evidence="2 4">Belongs to the AB hydrolase superfamily. Lipase family.</text>
</comment>
<dbReference type="VEuPathDB" id="VectorBase:AALB20_037465"/>
<comment type="subcellular location">
    <subcellularLocation>
        <location evidence="1">Secreted</location>
    </subcellularLocation>
</comment>
<dbReference type="GO" id="GO:0005615">
    <property type="term" value="C:extracellular space"/>
    <property type="evidence" value="ECO:0007669"/>
    <property type="project" value="TreeGrafter"/>
</dbReference>
<dbReference type="AlphaFoldDB" id="A0A182FUT5"/>
<keyword evidence="3" id="KW-0964">Secreted</keyword>
<dbReference type="PANTHER" id="PTHR11610:SF150">
    <property type="entry name" value="FI01825P-RELATED"/>
    <property type="match status" value="1"/>
</dbReference>
<dbReference type="GO" id="GO:0016042">
    <property type="term" value="P:lipid catabolic process"/>
    <property type="evidence" value="ECO:0007669"/>
    <property type="project" value="TreeGrafter"/>
</dbReference>
<feature type="domain" description="Lipase" evidence="5">
    <location>
        <begin position="391"/>
        <end position="672"/>
    </location>
</feature>
<dbReference type="InterPro" id="IPR029058">
    <property type="entry name" value="AB_hydrolase_fold"/>
</dbReference>
<reference evidence="6" key="2">
    <citation type="submission" date="2022-08" db="UniProtKB">
        <authorList>
            <consortium name="EnsemblMetazoa"/>
        </authorList>
    </citation>
    <scope>IDENTIFICATION</scope>
    <source>
        <strain evidence="6">STECLA/ALBI9_A</strain>
    </source>
</reference>
<dbReference type="SUPFAM" id="SSF53474">
    <property type="entry name" value="alpha/beta-Hydrolases"/>
    <property type="match status" value="2"/>
</dbReference>
<evidence type="ECO:0000256" key="1">
    <source>
        <dbReference type="ARBA" id="ARBA00004613"/>
    </source>
</evidence>
<dbReference type="FunFam" id="3.40.50.1820:FF:000637">
    <property type="entry name" value="AGAP011682-PA"/>
    <property type="match status" value="1"/>
</dbReference>
<dbReference type="InterPro" id="IPR000734">
    <property type="entry name" value="TAG_lipase"/>
</dbReference>
<reference evidence="6 7" key="1">
    <citation type="journal article" date="2017" name="G3 (Bethesda)">
        <title>The Physical Genome Mapping of Anopheles albimanus Corrected Scaffold Misassemblies and Identified Interarm Rearrangements in Genus Anopheles.</title>
        <authorList>
            <person name="Artemov G.N."/>
            <person name="Peery A.N."/>
            <person name="Jiang X."/>
            <person name="Tu Z."/>
            <person name="Stegniy V.N."/>
            <person name="Sharakhova M.V."/>
            <person name="Sharakhov I.V."/>
        </authorList>
    </citation>
    <scope>NUCLEOTIDE SEQUENCE [LARGE SCALE GENOMIC DNA]</scope>
    <source>
        <strain evidence="6 7">ALBI9_A</strain>
    </source>
</reference>
<evidence type="ECO:0000313" key="7">
    <source>
        <dbReference type="Proteomes" id="UP000069272"/>
    </source>
</evidence>
<dbReference type="Proteomes" id="UP000069272">
    <property type="component" value="Chromosome 3R"/>
</dbReference>
<dbReference type="STRING" id="7167.A0A182FUT5"/>
<dbReference type="InterPro" id="IPR013818">
    <property type="entry name" value="Lipase"/>
</dbReference>
<evidence type="ECO:0000259" key="5">
    <source>
        <dbReference type="Pfam" id="PF00151"/>
    </source>
</evidence>
<keyword evidence="7" id="KW-1185">Reference proteome</keyword>